<evidence type="ECO:0008006" key="4">
    <source>
        <dbReference type="Google" id="ProtNLM"/>
    </source>
</evidence>
<evidence type="ECO:0000256" key="1">
    <source>
        <dbReference type="SAM" id="MobiDB-lite"/>
    </source>
</evidence>
<dbReference type="Proteomes" id="UP000815325">
    <property type="component" value="Unassembled WGS sequence"/>
</dbReference>
<protein>
    <recommendedName>
        <fullName evidence="4">RAP domain-containing protein</fullName>
    </recommendedName>
</protein>
<accession>A0ABQ7GS26</accession>
<evidence type="ECO:0000313" key="2">
    <source>
        <dbReference type="EMBL" id="KAF5837409.1"/>
    </source>
</evidence>
<evidence type="ECO:0000313" key="3">
    <source>
        <dbReference type="Proteomes" id="UP000815325"/>
    </source>
</evidence>
<dbReference type="EMBL" id="MU069617">
    <property type="protein sequence ID" value="KAF5837409.1"/>
    <property type="molecule type" value="Genomic_DNA"/>
</dbReference>
<reference evidence="2" key="1">
    <citation type="submission" date="2017-08" db="EMBL/GenBank/DDBJ databases">
        <authorList>
            <person name="Polle J.E."/>
            <person name="Barry K."/>
            <person name="Cushman J."/>
            <person name="Schmutz J."/>
            <person name="Tran D."/>
            <person name="Hathwaick L.T."/>
            <person name="Yim W.C."/>
            <person name="Jenkins J."/>
            <person name="Mckie-Krisberg Z.M."/>
            <person name="Prochnik S."/>
            <person name="Lindquist E."/>
            <person name="Dockter R.B."/>
            <person name="Adam C."/>
            <person name="Molina H."/>
            <person name="Bunkerborg J."/>
            <person name="Jin E."/>
            <person name="Buchheim M."/>
            <person name="Magnuson J."/>
        </authorList>
    </citation>
    <scope>NUCLEOTIDE SEQUENCE</scope>
    <source>
        <strain evidence="2">CCAP 19/18</strain>
    </source>
</reference>
<organism evidence="2 3">
    <name type="scientific">Dunaliella salina</name>
    <name type="common">Green alga</name>
    <name type="synonym">Protococcus salinus</name>
    <dbReference type="NCBI Taxonomy" id="3046"/>
    <lineage>
        <taxon>Eukaryota</taxon>
        <taxon>Viridiplantae</taxon>
        <taxon>Chlorophyta</taxon>
        <taxon>core chlorophytes</taxon>
        <taxon>Chlorophyceae</taxon>
        <taxon>CS clade</taxon>
        <taxon>Chlamydomonadales</taxon>
        <taxon>Dunaliellaceae</taxon>
        <taxon>Dunaliella</taxon>
    </lineage>
</organism>
<proteinExistence type="predicted"/>
<name>A0ABQ7GS26_DUNSA</name>
<feature type="compositionally biased region" description="Acidic residues" evidence="1">
    <location>
        <begin position="100"/>
        <end position="109"/>
    </location>
</feature>
<sequence length="320" mass="34601">MPCSYYDADLLDALCQYACTNVAAFPQASLSSIMYACAHFNHGRESAGPLFEAWAKVHGPSIPRLGLGELGKLSWSFAVMDLNPSFGNDTEGGESSGVDSDAEEEGIEESEAKRGGKARKQRQSRGSSGGKEESVVDELLQCTSQRRGKQLQQSSKVVSGQLSYAVRIWAAAGHANKKPLQELQASLSKCVVQDGRTSELEKEVRRELAKDSVLKLQSVRSQVDVGHGWIVDMLAETASGNEVVIEVDGPQHFATCRHPVGTGVHPLGNTAIRDNSLRRLGKRVVCLAATDLDFHANKKKVIKLLREKVQGAESLQAASE</sequence>
<keyword evidence="3" id="KW-1185">Reference proteome</keyword>
<comment type="caution">
    <text evidence="2">The sequence shown here is derived from an EMBL/GenBank/DDBJ whole genome shotgun (WGS) entry which is preliminary data.</text>
</comment>
<gene>
    <name evidence="2" type="ORF">DUNSADRAFT_4457</name>
</gene>
<feature type="region of interest" description="Disordered" evidence="1">
    <location>
        <begin position="86"/>
        <end position="136"/>
    </location>
</feature>